<proteinExistence type="predicted"/>
<dbReference type="GO" id="GO:0004601">
    <property type="term" value="F:peroxidase activity"/>
    <property type="evidence" value="ECO:0007669"/>
    <property type="project" value="UniProtKB-KW"/>
</dbReference>
<protein>
    <submittedName>
        <fullName evidence="6">Chorion peroxidase</fullName>
    </submittedName>
</protein>
<feature type="region of interest" description="Disordered" evidence="3">
    <location>
        <begin position="588"/>
        <end position="607"/>
    </location>
</feature>
<dbReference type="Pfam" id="PF03098">
    <property type="entry name" value="An_peroxidase"/>
    <property type="match status" value="3"/>
</dbReference>
<dbReference type="CDD" id="cd09823">
    <property type="entry name" value="peroxinectin_like"/>
    <property type="match status" value="2"/>
</dbReference>
<evidence type="ECO:0000256" key="3">
    <source>
        <dbReference type="SAM" id="MobiDB-lite"/>
    </source>
</evidence>
<dbReference type="GO" id="GO:0006979">
    <property type="term" value="P:response to oxidative stress"/>
    <property type="evidence" value="ECO:0007669"/>
    <property type="project" value="InterPro"/>
</dbReference>
<sequence>MKVPVKLWGLYTRSEPILKHIKEFCPLRDIQCPTSKYRSIDGKCNNVMNPAWGSNGTPMQRIMEPFYADGVDEIRVSVEDGSELPNVRILSNRFFEKQHAPSLRVNMLVAQWSHFIYTDLVHIGSLQLISEAKQIPLPCCLTGVKPHPECKSIIVPEDDSHYGGFLSCLPYSRTTPAPRPKCGLGAREQSNQATSFLDASVIYGSTKQRARALRTFRNGQYLISSVLKTGTECATGNANSCFVSGSDHVNFLPPVVALHALWIRQHNRIAATLSTLNAHWSDEKLYQETRRIVIAQLQHITYNEFLPILVGKENWAKFGLQSHSSGYSRQYSLEVDPSVVNTFAAVAGQVHFLANTNQPHFFILYLLLESIHRPVMYMNDEFRDKFFKGKGNLGYDLAALILQTGRDHGIPPYTVWREYCGGSKVTERLVTELAETYKSVHDVDLYVLGLAEKPIRGALLGPTFSCILSLQFQKTKKGDRYWYENDLAPSGFTEEQLAEIRKTAMARIICNSVEHIGSVQPRAFELTDKYDNYPIHCNESMLSDLDLGRWRDDSPKLKVPVTPETIQKAMELALREVEERRIRERRNIRASKRSCTEQASSKPTDSESTNAEMFLLFAQYKTNGEISLQESYSFHYFRFIGRIEPFLGPGGSVEKCLPRNLPCDHTTPYRTMSGWCNNLRNPHFANAFGPLLHLLPPAYEDGIDTPRSRSVTGEALPSARVVSNAVHFDLPFDHEKYSHMVMQFGQILDHEMTHSPVERGPDDEILNCTRCDSPETISVHCMPLPVPHDDPHFPTHDDYGERRCLPFARSLLGQLTLGYRNQLNQLTPYLDGSAIYGSTECEAAELRSFVGGRLNSTNLGDQEQDCRSSPRFPCFVAGDERNSHQPGLTSMHNIFLREHNRIARKLEQINPFWDDERLYQETRRIVAAEFAHIAYNEYLPLLLGRRVMRKYDLNTRKTGYYHGYDPQCDASISHPFATAAFRFGHTLVRRFFSRFDAFYNNFTWPVDLVENFNNVEAIYDGEGGSIDSLLVGLLGTPSMAFDRHITTALRNHLFGRRGEPLSGMDLITLNILRARDHGVQPYNAYRELCGIGAAREFSDLLSEMDETAVEALQSVYRKVDDIDLFPGLVSERSMPGALLPPTMACIIAEQFQRLKKCDRFYYENDLQPTRFSEGQLNEIRKITLGSVICANSRVLKGIQPDVFLLPDELVYVSFFGFIEPEGEHQRPSFWDERGRVIKCVEKFQVHRRGSKTTKA</sequence>
<dbReference type="Proteomes" id="UP000271098">
    <property type="component" value="Unassembled WGS sequence"/>
</dbReference>
<dbReference type="PANTHER" id="PTHR11475">
    <property type="entry name" value="OXIDASE/PEROXIDASE"/>
    <property type="match status" value="1"/>
</dbReference>
<evidence type="ECO:0000313" key="5">
    <source>
        <dbReference type="Proteomes" id="UP000271098"/>
    </source>
</evidence>
<keyword evidence="5" id="KW-1185">Reference proteome</keyword>
<feature type="compositionally biased region" description="Polar residues" evidence="3">
    <location>
        <begin position="596"/>
        <end position="607"/>
    </location>
</feature>
<gene>
    <name evidence="4" type="ORF">GPUH_LOCUS113</name>
</gene>
<keyword evidence="1" id="KW-0560">Oxidoreductase</keyword>
<keyword evidence="1" id="KW-0575">Peroxidase</keyword>
<dbReference type="InterPro" id="IPR010255">
    <property type="entry name" value="Haem_peroxidase_sf"/>
</dbReference>
<evidence type="ECO:0000256" key="2">
    <source>
        <dbReference type="PIRSR" id="PIRSR619791-2"/>
    </source>
</evidence>
<dbReference type="WBParaSite" id="GPUH_0000011201-mRNA-1">
    <property type="protein sequence ID" value="GPUH_0000011201-mRNA-1"/>
    <property type="gene ID" value="GPUH_0000011201"/>
</dbReference>
<dbReference type="FunFam" id="1.10.640.10:FF:000006">
    <property type="entry name" value="Double oxidase: two peroxidase domains"/>
    <property type="match status" value="1"/>
</dbReference>
<evidence type="ECO:0000313" key="4">
    <source>
        <dbReference type="EMBL" id="VDK27340.1"/>
    </source>
</evidence>
<keyword evidence="2" id="KW-0408">Iron</keyword>
<dbReference type="GO" id="GO:0020037">
    <property type="term" value="F:heme binding"/>
    <property type="evidence" value="ECO:0007669"/>
    <property type="project" value="InterPro"/>
</dbReference>
<dbReference type="InterPro" id="IPR019791">
    <property type="entry name" value="Haem_peroxidase_animal"/>
</dbReference>
<reference evidence="6" key="1">
    <citation type="submission" date="2016-06" db="UniProtKB">
        <authorList>
            <consortium name="WormBaseParasite"/>
        </authorList>
    </citation>
    <scope>IDENTIFICATION</scope>
</reference>
<dbReference type="PRINTS" id="PR00457">
    <property type="entry name" value="ANPEROXIDASE"/>
</dbReference>
<reference evidence="4 5" key="2">
    <citation type="submission" date="2018-11" db="EMBL/GenBank/DDBJ databases">
        <authorList>
            <consortium name="Pathogen Informatics"/>
        </authorList>
    </citation>
    <scope>NUCLEOTIDE SEQUENCE [LARGE SCALE GENOMIC DNA]</scope>
</reference>
<feature type="binding site" description="axial binding residue" evidence="2">
    <location>
        <position position="985"/>
    </location>
    <ligand>
        <name>heme b</name>
        <dbReference type="ChEBI" id="CHEBI:60344"/>
    </ligand>
    <ligandPart>
        <name>Fe</name>
        <dbReference type="ChEBI" id="CHEBI:18248"/>
    </ligandPart>
</feature>
<accession>A0A183CUH2</accession>
<evidence type="ECO:0000313" key="6">
    <source>
        <dbReference type="WBParaSite" id="GPUH_0000011201-mRNA-1"/>
    </source>
</evidence>
<name>A0A183CUH2_9BILA</name>
<dbReference type="EMBL" id="UYRT01000072">
    <property type="protein sequence ID" value="VDK27340.1"/>
    <property type="molecule type" value="Genomic_DNA"/>
</dbReference>
<dbReference type="OrthoDB" id="823504at2759"/>
<dbReference type="PANTHER" id="PTHR11475:SF133">
    <property type="entry name" value="PEROXIDASE"/>
    <property type="match status" value="1"/>
</dbReference>
<dbReference type="InterPro" id="IPR037120">
    <property type="entry name" value="Haem_peroxidase_sf_animal"/>
</dbReference>
<dbReference type="AlphaFoldDB" id="A0A183CUH2"/>
<dbReference type="Gene3D" id="1.10.640.10">
    <property type="entry name" value="Haem peroxidase domain superfamily, animal type"/>
    <property type="match status" value="3"/>
</dbReference>
<organism evidence="6">
    <name type="scientific">Gongylonema pulchrum</name>
    <dbReference type="NCBI Taxonomy" id="637853"/>
    <lineage>
        <taxon>Eukaryota</taxon>
        <taxon>Metazoa</taxon>
        <taxon>Ecdysozoa</taxon>
        <taxon>Nematoda</taxon>
        <taxon>Chromadorea</taxon>
        <taxon>Rhabditida</taxon>
        <taxon>Spirurina</taxon>
        <taxon>Spiruromorpha</taxon>
        <taxon>Spiruroidea</taxon>
        <taxon>Gongylonematidae</taxon>
        <taxon>Gongylonema</taxon>
    </lineage>
</organism>
<keyword evidence="2" id="KW-0349">Heme</keyword>
<dbReference type="GO" id="GO:0046872">
    <property type="term" value="F:metal ion binding"/>
    <property type="evidence" value="ECO:0007669"/>
    <property type="project" value="UniProtKB-KW"/>
</dbReference>
<keyword evidence="2" id="KW-0479">Metal-binding</keyword>
<dbReference type="PROSITE" id="PS50292">
    <property type="entry name" value="PEROXIDASE_3"/>
    <property type="match status" value="2"/>
</dbReference>
<dbReference type="SUPFAM" id="SSF48113">
    <property type="entry name" value="Heme-dependent peroxidases"/>
    <property type="match status" value="2"/>
</dbReference>
<evidence type="ECO:0000256" key="1">
    <source>
        <dbReference type="ARBA" id="ARBA00022559"/>
    </source>
</evidence>